<gene>
    <name evidence="2" type="ORF">JCR33_09215</name>
</gene>
<accession>A0A934IFT8</accession>
<organism evidence="2 3">
    <name type="scientific">Acuticoccus mangrovi</name>
    <dbReference type="NCBI Taxonomy" id="2796142"/>
    <lineage>
        <taxon>Bacteria</taxon>
        <taxon>Pseudomonadati</taxon>
        <taxon>Pseudomonadota</taxon>
        <taxon>Alphaproteobacteria</taxon>
        <taxon>Hyphomicrobiales</taxon>
        <taxon>Amorphaceae</taxon>
        <taxon>Acuticoccus</taxon>
    </lineage>
</organism>
<feature type="domain" description="Smf/DprA SLOG" evidence="1">
    <location>
        <begin position="3"/>
        <end position="53"/>
    </location>
</feature>
<sequence length="155" mass="16191">MRIGIVGSRSRSGPEEADVIARILDYLPAGAVVVSGGAVGVDALADRLARAAGFAVDVIRPDYAGVSGRIAAANACFARNQILAESVDILVAFPASDRRGGTENTIRHAKRANVPVFVSLPGEGSAYAERAHCIRRANGRSADAVDIADVILRPW</sequence>
<dbReference type="AlphaFoldDB" id="A0A934IFT8"/>
<dbReference type="SUPFAM" id="SSF102405">
    <property type="entry name" value="MCP/YpsA-like"/>
    <property type="match status" value="1"/>
</dbReference>
<name>A0A934IFT8_9HYPH</name>
<evidence type="ECO:0000259" key="1">
    <source>
        <dbReference type="Pfam" id="PF02481"/>
    </source>
</evidence>
<evidence type="ECO:0000313" key="2">
    <source>
        <dbReference type="EMBL" id="MBJ3775864.1"/>
    </source>
</evidence>
<protein>
    <recommendedName>
        <fullName evidence="1">Smf/DprA SLOG domain-containing protein</fullName>
    </recommendedName>
</protein>
<dbReference type="EMBL" id="JAEKJA010000006">
    <property type="protein sequence ID" value="MBJ3775864.1"/>
    <property type="molecule type" value="Genomic_DNA"/>
</dbReference>
<proteinExistence type="predicted"/>
<dbReference type="Pfam" id="PF02481">
    <property type="entry name" value="DNA_processg_A"/>
    <property type="match status" value="1"/>
</dbReference>
<evidence type="ECO:0000313" key="3">
    <source>
        <dbReference type="Proteomes" id="UP000609531"/>
    </source>
</evidence>
<comment type="caution">
    <text evidence="2">The sequence shown here is derived from an EMBL/GenBank/DDBJ whole genome shotgun (WGS) entry which is preliminary data.</text>
</comment>
<dbReference type="InterPro" id="IPR057666">
    <property type="entry name" value="DrpA_SLOG"/>
</dbReference>
<dbReference type="Proteomes" id="UP000609531">
    <property type="component" value="Unassembled WGS sequence"/>
</dbReference>
<keyword evidence="3" id="KW-1185">Reference proteome</keyword>
<dbReference type="RefSeq" id="WP_198881757.1">
    <property type="nucleotide sequence ID" value="NZ_JAEKJA010000006.1"/>
</dbReference>
<dbReference type="Gene3D" id="3.40.50.450">
    <property type="match status" value="2"/>
</dbReference>
<reference evidence="2" key="1">
    <citation type="submission" date="2020-12" db="EMBL/GenBank/DDBJ databases">
        <title>Bacterial taxonomy.</title>
        <authorList>
            <person name="Pan X."/>
        </authorList>
    </citation>
    <scope>NUCLEOTIDE SEQUENCE</scope>
    <source>
        <strain evidence="2">B2012</strain>
    </source>
</reference>